<name>A0AAD2CNV2_9STRA</name>
<comment type="subcellular location">
    <subcellularLocation>
        <location evidence="1">Cell membrane</location>
        <topology evidence="1">Multi-pass membrane protein</topology>
    </subcellularLocation>
</comment>
<evidence type="ECO:0000256" key="2">
    <source>
        <dbReference type="ARBA" id="ARBA00015897"/>
    </source>
</evidence>
<keyword evidence="8" id="KW-0175">Coiled coil</keyword>
<evidence type="ECO:0000256" key="6">
    <source>
        <dbReference type="ARBA" id="ARBA00022882"/>
    </source>
</evidence>
<evidence type="ECO:0000256" key="5">
    <source>
        <dbReference type="ARBA" id="ARBA00022692"/>
    </source>
</evidence>
<feature type="transmembrane region" description="Helical" evidence="14">
    <location>
        <begin position="207"/>
        <end position="225"/>
    </location>
</feature>
<keyword evidence="3" id="KW-0813">Transport</keyword>
<dbReference type="PANTHER" id="PTHR46480">
    <property type="entry name" value="F20B24.22"/>
    <property type="match status" value="1"/>
</dbReference>
<evidence type="ECO:0000256" key="14">
    <source>
        <dbReference type="SAM" id="Phobius"/>
    </source>
</evidence>
<keyword evidence="7 14" id="KW-1133">Transmembrane helix</keyword>
<dbReference type="PANTHER" id="PTHR46480:SF1">
    <property type="entry name" value="VOLTAGE-GATED HYDROGEN CHANNEL 1"/>
    <property type="match status" value="1"/>
</dbReference>
<dbReference type="InterPro" id="IPR005821">
    <property type="entry name" value="Ion_trans_dom"/>
</dbReference>
<evidence type="ECO:0000256" key="12">
    <source>
        <dbReference type="ARBA" id="ARBA00031989"/>
    </source>
</evidence>
<dbReference type="Pfam" id="PF00520">
    <property type="entry name" value="Ion_trans"/>
    <property type="match status" value="1"/>
</dbReference>
<dbReference type="GO" id="GO:0030171">
    <property type="term" value="F:voltage-gated proton channel activity"/>
    <property type="evidence" value="ECO:0007669"/>
    <property type="project" value="InterPro"/>
</dbReference>
<feature type="transmembrane region" description="Helical" evidence="14">
    <location>
        <begin position="148"/>
        <end position="169"/>
    </location>
</feature>
<evidence type="ECO:0000256" key="11">
    <source>
        <dbReference type="ARBA" id="ARBA00023303"/>
    </source>
</evidence>
<feature type="domain" description="Ion transport" evidence="15">
    <location>
        <begin position="143"/>
        <end position="228"/>
    </location>
</feature>
<evidence type="ECO:0000313" key="17">
    <source>
        <dbReference type="Proteomes" id="UP001295423"/>
    </source>
</evidence>
<evidence type="ECO:0000256" key="10">
    <source>
        <dbReference type="ARBA" id="ARBA00023136"/>
    </source>
</evidence>
<evidence type="ECO:0000256" key="13">
    <source>
        <dbReference type="SAM" id="MobiDB-lite"/>
    </source>
</evidence>
<protein>
    <recommendedName>
        <fullName evidence="2">Voltage-gated hydrogen channel 1</fullName>
    </recommendedName>
    <alternativeName>
        <fullName evidence="12">Hydrogen voltage-gated channel 1</fullName>
    </alternativeName>
</protein>
<evidence type="ECO:0000256" key="7">
    <source>
        <dbReference type="ARBA" id="ARBA00022989"/>
    </source>
</evidence>
<dbReference type="Gene3D" id="1.20.120.350">
    <property type="entry name" value="Voltage-gated potassium channels. Chain C"/>
    <property type="match status" value="1"/>
</dbReference>
<evidence type="ECO:0000256" key="4">
    <source>
        <dbReference type="ARBA" id="ARBA00022475"/>
    </source>
</evidence>
<comment type="caution">
    <text evidence="16">The sequence shown here is derived from an EMBL/GenBank/DDBJ whole genome shotgun (WGS) entry which is preliminary data.</text>
</comment>
<keyword evidence="9" id="KW-0406">Ion transport</keyword>
<accession>A0AAD2CNV2</accession>
<feature type="transmembrane region" description="Helical" evidence="14">
    <location>
        <begin position="67"/>
        <end position="86"/>
    </location>
</feature>
<dbReference type="Proteomes" id="UP001295423">
    <property type="component" value="Unassembled WGS sequence"/>
</dbReference>
<feature type="region of interest" description="Disordered" evidence="13">
    <location>
        <begin position="260"/>
        <end position="284"/>
    </location>
</feature>
<organism evidence="16 17">
    <name type="scientific">Cylindrotheca closterium</name>
    <dbReference type="NCBI Taxonomy" id="2856"/>
    <lineage>
        <taxon>Eukaryota</taxon>
        <taxon>Sar</taxon>
        <taxon>Stramenopiles</taxon>
        <taxon>Ochrophyta</taxon>
        <taxon>Bacillariophyta</taxon>
        <taxon>Bacillariophyceae</taxon>
        <taxon>Bacillariophycidae</taxon>
        <taxon>Bacillariales</taxon>
        <taxon>Bacillariaceae</taxon>
        <taxon>Cylindrotheca</taxon>
    </lineage>
</organism>
<evidence type="ECO:0000256" key="9">
    <source>
        <dbReference type="ARBA" id="ARBA00023065"/>
    </source>
</evidence>
<sequence>MEKIHNARSERPHTLIRANGVSRLQTTGINFAVPALQKVKEHMLDTHGEFHWRTAILRILHNHKVQYTLMGLLFLDVVILFIETFLTGHYPPCNIIERDCLACCPLAAEGAERFLASSEPVCESGYETTVGYGSCDGNKWHTVHSVEIALFAMTIAILSTFFVEIHLELIALGPSVFCRQVFYLFDYIIIVVSLTLELLFHFDHEDLGLSSLGGLIIFARVWRFVRIGHGIIEVTTELTHKRYKALMDYAEELEEKMKENNLDLPEAPKSFHRKESEETDQGAH</sequence>
<keyword evidence="4" id="KW-1003">Cell membrane</keyword>
<evidence type="ECO:0000313" key="16">
    <source>
        <dbReference type="EMBL" id="CAJ1931293.1"/>
    </source>
</evidence>
<reference evidence="16" key="1">
    <citation type="submission" date="2023-08" db="EMBL/GenBank/DDBJ databases">
        <authorList>
            <person name="Audoor S."/>
            <person name="Bilcke G."/>
        </authorList>
    </citation>
    <scope>NUCLEOTIDE SEQUENCE</scope>
</reference>
<dbReference type="GO" id="GO:0034702">
    <property type="term" value="C:monoatomic ion channel complex"/>
    <property type="evidence" value="ECO:0007669"/>
    <property type="project" value="UniProtKB-KW"/>
</dbReference>
<keyword evidence="10 14" id="KW-0472">Membrane</keyword>
<keyword evidence="17" id="KW-1185">Reference proteome</keyword>
<evidence type="ECO:0000259" key="15">
    <source>
        <dbReference type="Pfam" id="PF00520"/>
    </source>
</evidence>
<evidence type="ECO:0000256" key="3">
    <source>
        <dbReference type="ARBA" id="ARBA00022448"/>
    </source>
</evidence>
<keyword evidence="11" id="KW-0407">Ion channel</keyword>
<dbReference type="InterPro" id="IPR031846">
    <property type="entry name" value="Hvcn1"/>
</dbReference>
<gene>
    <name evidence="16" type="ORF">CYCCA115_LOCUS2327</name>
</gene>
<keyword evidence="5 14" id="KW-0812">Transmembrane</keyword>
<dbReference type="GO" id="GO:0005886">
    <property type="term" value="C:plasma membrane"/>
    <property type="evidence" value="ECO:0007669"/>
    <property type="project" value="UniProtKB-SubCell"/>
</dbReference>
<dbReference type="AlphaFoldDB" id="A0AAD2CNV2"/>
<proteinExistence type="predicted"/>
<feature type="transmembrane region" description="Helical" evidence="14">
    <location>
        <begin position="181"/>
        <end position="201"/>
    </location>
</feature>
<evidence type="ECO:0000256" key="8">
    <source>
        <dbReference type="ARBA" id="ARBA00023054"/>
    </source>
</evidence>
<dbReference type="EMBL" id="CAKOGP040000136">
    <property type="protein sequence ID" value="CAJ1931293.1"/>
    <property type="molecule type" value="Genomic_DNA"/>
</dbReference>
<feature type="compositionally biased region" description="Basic and acidic residues" evidence="13">
    <location>
        <begin position="273"/>
        <end position="284"/>
    </location>
</feature>
<dbReference type="InterPro" id="IPR027359">
    <property type="entry name" value="Volt_channel_dom_sf"/>
</dbReference>
<evidence type="ECO:0000256" key="1">
    <source>
        <dbReference type="ARBA" id="ARBA00004651"/>
    </source>
</evidence>
<keyword evidence="6" id="KW-0851">Voltage-gated channel</keyword>